<evidence type="ECO:0000256" key="8">
    <source>
        <dbReference type="ARBA" id="ARBA00048329"/>
    </source>
</evidence>
<evidence type="ECO:0000256" key="1">
    <source>
        <dbReference type="ARBA" id="ARBA00006529"/>
    </source>
</evidence>
<evidence type="ECO:0000256" key="10">
    <source>
        <dbReference type="SAM" id="MobiDB-lite"/>
    </source>
</evidence>
<dbReference type="AlphaFoldDB" id="A0AAX6FUR1"/>
<dbReference type="PROSITE" id="PS00107">
    <property type="entry name" value="PROTEIN_KINASE_ATP"/>
    <property type="match status" value="1"/>
</dbReference>
<evidence type="ECO:0000256" key="5">
    <source>
        <dbReference type="ARBA" id="ARBA00022777"/>
    </source>
</evidence>
<feature type="compositionally biased region" description="Low complexity" evidence="10">
    <location>
        <begin position="228"/>
        <end position="237"/>
    </location>
</feature>
<comment type="caution">
    <text evidence="12">The sequence shown here is derived from an EMBL/GenBank/DDBJ whole genome shotgun (WGS) entry which is preliminary data.</text>
</comment>
<name>A0AAX6FUR1_IRIPA</name>
<keyword evidence="5 12" id="KW-0418">Kinase</keyword>
<organism evidence="12 13">
    <name type="scientific">Iris pallida</name>
    <name type="common">Sweet iris</name>
    <dbReference type="NCBI Taxonomy" id="29817"/>
    <lineage>
        <taxon>Eukaryota</taxon>
        <taxon>Viridiplantae</taxon>
        <taxon>Streptophyta</taxon>
        <taxon>Embryophyta</taxon>
        <taxon>Tracheophyta</taxon>
        <taxon>Spermatophyta</taxon>
        <taxon>Magnoliopsida</taxon>
        <taxon>Liliopsida</taxon>
        <taxon>Asparagales</taxon>
        <taxon>Iridaceae</taxon>
        <taxon>Iridoideae</taxon>
        <taxon>Irideae</taxon>
        <taxon>Iris</taxon>
    </lineage>
</organism>
<evidence type="ECO:0000256" key="9">
    <source>
        <dbReference type="PROSITE-ProRule" id="PRU10141"/>
    </source>
</evidence>
<comment type="similarity">
    <text evidence="1">Belongs to the protein kinase superfamily. STE Ser/Thr protein kinase family. MAP kinase kinase kinase subfamily.</text>
</comment>
<dbReference type="PANTHER" id="PTHR48016:SF8">
    <property type="entry name" value="MITOGEN-ACTIVATED PROTEIN KINASE KINASE KINASE 3"/>
    <property type="match status" value="1"/>
</dbReference>
<dbReference type="Proteomes" id="UP001140949">
    <property type="component" value="Unassembled WGS sequence"/>
</dbReference>
<dbReference type="InterPro" id="IPR000719">
    <property type="entry name" value="Prot_kinase_dom"/>
</dbReference>
<dbReference type="GO" id="GO:0004709">
    <property type="term" value="F:MAP kinase kinase kinase activity"/>
    <property type="evidence" value="ECO:0007669"/>
    <property type="project" value="UniProtKB-EC"/>
</dbReference>
<evidence type="ECO:0000256" key="4">
    <source>
        <dbReference type="ARBA" id="ARBA00022741"/>
    </source>
</evidence>
<dbReference type="GO" id="GO:0005524">
    <property type="term" value="F:ATP binding"/>
    <property type="evidence" value="ECO:0007669"/>
    <property type="project" value="UniProtKB-UniRule"/>
</dbReference>
<feature type="domain" description="Protein kinase" evidence="11">
    <location>
        <begin position="242"/>
        <end position="300"/>
    </location>
</feature>
<dbReference type="SUPFAM" id="SSF56112">
    <property type="entry name" value="Protein kinase-like (PK-like)"/>
    <property type="match status" value="1"/>
</dbReference>
<evidence type="ECO:0000313" key="12">
    <source>
        <dbReference type="EMBL" id="KAJ6820027.1"/>
    </source>
</evidence>
<dbReference type="InterPro" id="IPR011009">
    <property type="entry name" value="Kinase-like_dom_sf"/>
</dbReference>
<evidence type="ECO:0000259" key="11">
    <source>
        <dbReference type="PROSITE" id="PS50011"/>
    </source>
</evidence>
<keyword evidence="4 9" id="KW-0547">Nucleotide-binding</keyword>
<evidence type="ECO:0000313" key="13">
    <source>
        <dbReference type="Proteomes" id="UP001140949"/>
    </source>
</evidence>
<reference evidence="12" key="2">
    <citation type="submission" date="2023-04" db="EMBL/GenBank/DDBJ databases">
        <authorList>
            <person name="Bruccoleri R.E."/>
            <person name="Oakeley E.J."/>
            <person name="Faust A.-M."/>
            <person name="Dessus-Babus S."/>
            <person name="Altorfer M."/>
            <person name="Burckhardt D."/>
            <person name="Oertli M."/>
            <person name="Naumann U."/>
            <person name="Petersen F."/>
            <person name="Wong J."/>
        </authorList>
    </citation>
    <scope>NUCLEOTIDE SEQUENCE</scope>
    <source>
        <strain evidence="12">GSM-AAB239-AS_SAM_17_03QT</strain>
        <tissue evidence="12">Leaf</tissue>
    </source>
</reference>
<feature type="region of interest" description="Disordered" evidence="10">
    <location>
        <begin position="1"/>
        <end position="94"/>
    </location>
</feature>
<dbReference type="GO" id="GO:0005737">
    <property type="term" value="C:cytoplasm"/>
    <property type="evidence" value="ECO:0007669"/>
    <property type="project" value="TreeGrafter"/>
</dbReference>
<comment type="catalytic activity">
    <reaction evidence="7">
        <text>L-threonyl-[protein] + ATP = O-phospho-L-threonyl-[protein] + ADP + H(+)</text>
        <dbReference type="Rhea" id="RHEA:46608"/>
        <dbReference type="Rhea" id="RHEA-COMP:11060"/>
        <dbReference type="Rhea" id="RHEA-COMP:11605"/>
        <dbReference type="ChEBI" id="CHEBI:15378"/>
        <dbReference type="ChEBI" id="CHEBI:30013"/>
        <dbReference type="ChEBI" id="CHEBI:30616"/>
        <dbReference type="ChEBI" id="CHEBI:61977"/>
        <dbReference type="ChEBI" id="CHEBI:456216"/>
        <dbReference type="EC" id="2.7.11.25"/>
    </reaction>
</comment>
<feature type="compositionally biased region" description="Low complexity" evidence="10">
    <location>
        <begin position="66"/>
        <end position="94"/>
    </location>
</feature>
<comment type="catalytic activity">
    <reaction evidence="8">
        <text>L-seryl-[protein] + ATP = O-phospho-L-seryl-[protein] + ADP + H(+)</text>
        <dbReference type="Rhea" id="RHEA:17989"/>
        <dbReference type="Rhea" id="RHEA-COMP:9863"/>
        <dbReference type="Rhea" id="RHEA-COMP:11604"/>
        <dbReference type="ChEBI" id="CHEBI:15378"/>
        <dbReference type="ChEBI" id="CHEBI:29999"/>
        <dbReference type="ChEBI" id="CHEBI:30616"/>
        <dbReference type="ChEBI" id="CHEBI:83421"/>
        <dbReference type="ChEBI" id="CHEBI:456216"/>
        <dbReference type="EC" id="2.7.11.25"/>
    </reaction>
</comment>
<evidence type="ECO:0000256" key="6">
    <source>
        <dbReference type="ARBA" id="ARBA00022840"/>
    </source>
</evidence>
<dbReference type="EMBL" id="JANAVB010025800">
    <property type="protein sequence ID" value="KAJ6820027.1"/>
    <property type="molecule type" value="Genomic_DNA"/>
</dbReference>
<evidence type="ECO:0000256" key="7">
    <source>
        <dbReference type="ARBA" id="ARBA00047559"/>
    </source>
</evidence>
<proteinExistence type="inferred from homology"/>
<reference evidence="12" key="1">
    <citation type="journal article" date="2023" name="GigaByte">
        <title>Genome assembly of the bearded iris, Iris pallida Lam.</title>
        <authorList>
            <person name="Bruccoleri R.E."/>
            <person name="Oakeley E.J."/>
            <person name="Faust A.M.E."/>
            <person name="Altorfer M."/>
            <person name="Dessus-Babus S."/>
            <person name="Burckhardt D."/>
            <person name="Oertli M."/>
            <person name="Naumann U."/>
            <person name="Petersen F."/>
            <person name="Wong J."/>
        </authorList>
    </citation>
    <scope>NUCLEOTIDE SEQUENCE</scope>
    <source>
        <strain evidence="12">GSM-AAB239-AS_SAM_17_03QT</strain>
    </source>
</reference>
<dbReference type="EC" id="2.7.11.25" evidence="2"/>
<feature type="binding site" evidence="9">
    <location>
        <position position="271"/>
    </location>
    <ligand>
        <name>ATP</name>
        <dbReference type="ChEBI" id="CHEBI:30616"/>
    </ligand>
</feature>
<feature type="region of interest" description="Disordered" evidence="10">
    <location>
        <begin position="201"/>
        <end position="237"/>
    </location>
</feature>
<evidence type="ECO:0000256" key="3">
    <source>
        <dbReference type="ARBA" id="ARBA00022679"/>
    </source>
</evidence>
<feature type="compositionally biased region" description="Pro residues" evidence="10">
    <location>
        <begin position="217"/>
        <end position="227"/>
    </location>
</feature>
<dbReference type="PROSITE" id="PS50011">
    <property type="entry name" value="PROTEIN_KINASE_DOM"/>
    <property type="match status" value="1"/>
</dbReference>
<sequence>MPAWWCRSFKPKNRKPADDPSPKFSRPNSFHEAALVRNPTDPSPASGSGPAALGHPLPRPSPIPHDSGLPGAGAASASGSASASSASSSGSDDAPDLGFFRYSDTMNMPSGRNLTINSQRQQYVAEDKHHFMVNTVLEHPRCIDLSISPKRDCHLSGPEALPHQRTSTDNIFNLRPGNSSIGSNVLPLPVSRKHPRALGIRTCPGSPTLRHDDLRSPPHPLPLPPSSPSSSSSQSCCHQSQWKKGKLLGRGTFGHVYLGFNSENGQMCAIKEVKVISDDSNSRECLKQLNQASLFFHFIR</sequence>
<keyword evidence="6 9" id="KW-0067">ATP-binding</keyword>
<accession>A0AAX6FUR1</accession>
<dbReference type="InterPro" id="IPR050538">
    <property type="entry name" value="MAP_kinase_kinase_kinase"/>
</dbReference>
<keyword evidence="3" id="KW-0808">Transferase</keyword>
<dbReference type="InterPro" id="IPR017441">
    <property type="entry name" value="Protein_kinase_ATP_BS"/>
</dbReference>
<evidence type="ECO:0000256" key="2">
    <source>
        <dbReference type="ARBA" id="ARBA00012406"/>
    </source>
</evidence>
<gene>
    <name evidence="12" type="ORF">M6B38_398960</name>
</gene>
<dbReference type="Gene3D" id="3.30.200.20">
    <property type="entry name" value="Phosphorylase Kinase, domain 1"/>
    <property type="match status" value="1"/>
</dbReference>
<protein>
    <recommendedName>
        <fullName evidence="2">mitogen-activated protein kinase kinase kinase</fullName>
        <ecNumber evidence="2">2.7.11.25</ecNumber>
    </recommendedName>
</protein>
<keyword evidence="13" id="KW-1185">Reference proteome</keyword>
<dbReference type="PANTHER" id="PTHR48016">
    <property type="entry name" value="MAP KINASE KINASE KINASE SSK2-RELATED-RELATED"/>
    <property type="match status" value="1"/>
</dbReference>